<feature type="compositionally biased region" description="Basic and acidic residues" evidence="1">
    <location>
        <begin position="724"/>
        <end position="753"/>
    </location>
</feature>
<accession>A0A9N7N1L1</accession>
<feature type="region of interest" description="Disordered" evidence="1">
    <location>
        <begin position="1173"/>
        <end position="1237"/>
    </location>
</feature>
<dbReference type="AlphaFoldDB" id="A0A9N7N1L1"/>
<feature type="compositionally biased region" description="Basic and acidic residues" evidence="1">
    <location>
        <begin position="1143"/>
        <end position="1158"/>
    </location>
</feature>
<feature type="compositionally biased region" description="Polar residues" evidence="1">
    <location>
        <begin position="754"/>
        <end position="763"/>
    </location>
</feature>
<feature type="compositionally biased region" description="Basic and acidic residues" evidence="1">
    <location>
        <begin position="1204"/>
        <end position="1236"/>
    </location>
</feature>
<dbReference type="Proteomes" id="UP001153555">
    <property type="component" value="Unassembled WGS sequence"/>
</dbReference>
<feature type="compositionally biased region" description="Acidic residues" evidence="1">
    <location>
        <begin position="1192"/>
        <end position="1203"/>
    </location>
</feature>
<feature type="region of interest" description="Disordered" evidence="1">
    <location>
        <begin position="338"/>
        <end position="818"/>
    </location>
</feature>
<organism evidence="2 3">
    <name type="scientific">Striga hermonthica</name>
    <name type="common">Purple witchweed</name>
    <name type="synonym">Buchnera hermonthica</name>
    <dbReference type="NCBI Taxonomy" id="68872"/>
    <lineage>
        <taxon>Eukaryota</taxon>
        <taxon>Viridiplantae</taxon>
        <taxon>Streptophyta</taxon>
        <taxon>Embryophyta</taxon>
        <taxon>Tracheophyta</taxon>
        <taxon>Spermatophyta</taxon>
        <taxon>Magnoliopsida</taxon>
        <taxon>eudicotyledons</taxon>
        <taxon>Gunneridae</taxon>
        <taxon>Pentapetalae</taxon>
        <taxon>asterids</taxon>
        <taxon>lamiids</taxon>
        <taxon>Lamiales</taxon>
        <taxon>Orobanchaceae</taxon>
        <taxon>Buchnereae</taxon>
        <taxon>Striga</taxon>
    </lineage>
</organism>
<feature type="compositionally biased region" description="Basic and acidic residues" evidence="1">
    <location>
        <begin position="677"/>
        <end position="686"/>
    </location>
</feature>
<evidence type="ECO:0000256" key="1">
    <source>
        <dbReference type="SAM" id="MobiDB-lite"/>
    </source>
</evidence>
<sequence length="1278" mass="145104">MPKSSRHKSHKRSKHSLKDYSDSEVDVVKIDEKSSRDEGSTRGHRDSASGEKRKVLSHSRESKDGKDLSGHGNGDAVEEYASSKRRKEKTDAVVAGDRWNGGGDERGDKSERIVEKEIHKGESLKLEKDIHKSKENSSKGESLKTDSKSKSKRHESGSAGEKKEEILSSLVLEKAESKSKGESKRKSERDSSSRREGKESKEKDRRSEKEKNGGHGSKSGDAKVKLVDMDAEKKQPTQPEDLVGEIQNKRTRENNDPSSLNDLRNLELDKDTDKKLRKKREGSSERDKYYKESKETEVRRLSSKADRAKDSKYRDDKHKDGGFADKCQDDVKWRDEKYLGEADKDNKYHGETYREDGERDSRRKDEGHRVDVNKDSRHKDEKYCDNRDRDSRQKDEKYHEGFERKIRKDDKYHEDRDHEDGDKDVRRGDERYYDDRDRDDRRKNSSYRDDGDRNYRHREEKYREDTEKDLQYKDSKQGDGYDREKRSRDSKYRDEHTSRDLSGDKSDPKCYKDDGYSVDHHVRKSSGYDESPTYDDREGRYRDDPGRRRTGEKEDYGDVKSRSLKDQRYNAEKKSFSSGRTDLRSDGVRSTSRNVDVELTSGYSRKRSSPISGSHAPRDNYRGGKQDESKYRDYNYEERSRRSMNSSWDNAGPEKAPSWSSEKLTQKDDGAQLGDLSAEKRLKSDIHSSPLPLIDKSPSSSVDRRQFSARRNIDVDESTQRSGGSRDWKDYPARESRTNREFGSDIHPSEDHAQQSNADTLSISSPFTRNSHFSSSSKFMPPPPPSLLGPAEDDGQRKPNMRHRRMGEPNIGRMHGNNNAWRGLPTWPPPMANGFLPFPHGPPPVGFHSVIQPFHSPSVFGVRPSLELSHHPSPYHLPDADRFAGPGRPMGWRSQLDDPCPPTLHGWDTSNALFVDEPHIFGVRPEWDLARNISGSRGWETSGDIWKGASRTSSVDLPSYKKETNSIRSGDEVLGHEPVQLPLNDQSLAQLADSADDVGLGQSAKSVEKNDEIGSAVISSGDSGGVDARVSGKDDMPIGHVYLSKLDLSVDLSEPELFDKCAGLMDAEEILYPDVDHSKILYMEDAEAKMCLPGLLSVTLFASADDLVFKKSMSLYKRQKANFWTEYGEKPKSPFELVPNSNQEDKNTKEDKTEKLCPADRMQGMYDKTEALQHDAGQSAGSTVISEKPVEPDPDMDFQEEDNDGKPSLHESAERSDAPLRHSKDVLMETGMKNEELESVDVKYGPLLNSDVSSEASEAVMPESVNLSRIHHSPESTH</sequence>
<feature type="compositionally biased region" description="Basic and acidic residues" evidence="1">
    <location>
        <begin position="534"/>
        <end position="587"/>
    </location>
</feature>
<evidence type="ECO:0000313" key="2">
    <source>
        <dbReference type="EMBL" id="CAA0820413.1"/>
    </source>
</evidence>
<feature type="compositionally biased region" description="Basic and acidic residues" evidence="1">
    <location>
        <begin position="281"/>
        <end position="326"/>
    </location>
</feature>
<feature type="compositionally biased region" description="Low complexity" evidence="1">
    <location>
        <begin position="764"/>
        <end position="779"/>
    </location>
</feature>
<keyword evidence="3" id="KW-1185">Reference proteome</keyword>
<dbReference type="EMBL" id="CACSLK010020742">
    <property type="protein sequence ID" value="CAA0820413.1"/>
    <property type="molecule type" value="Genomic_DNA"/>
</dbReference>
<evidence type="ECO:0000313" key="3">
    <source>
        <dbReference type="Proteomes" id="UP001153555"/>
    </source>
</evidence>
<feature type="compositionally biased region" description="Basic residues" evidence="1">
    <location>
        <begin position="1"/>
        <end position="15"/>
    </location>
</feature>
<feature type="region of interest" description="Disordered" evidence="1">
    <location>
        <begin position="1132"/>
        <end position="1159"/>
    </location>
</feature>
<feature type="region of interest" description="Disordered" evidence="1">
    <location>
        <begin position="1253"/>
        <end position="1278"/>
    </location>
</feature>
<dbReference type="OrthoDB" id="1938945at2759"/>
<feature type="compositionally biased region" description="Basic and acidic residues" evidence="1">
    <location>
        <begin position="16"/>
        <end position="69"/>
    </location>
</feature>
<feature type="compositionally biased region" description="Basic and acidic residues" evidence="1">
    <location>
        <begin position="616"/>
        <end position="641"/>
    </location>
</feature>
<dbReference type="PANTHER" id="PTHR34837:SF1">
    <property type="entry name" value="LOW PROTEIN: ZINC FINGER CCCH DOMAIN PROTEIN"/>
    <property type="match status" value="1"/>
</dbReference>
<reference evidence="2" key="1">
    <citation type="submission" date="2019-12" db="EMBL/GenBank/DDBJ databases">
        <authorList>
            <person name="Scholes J."/>
        </authorList>
    </citation>
    <scope>NUCLEOTIDE SEQUENCE</scope>
</reference>
<name>A0A9N7N1L1_STRHE</name>
<gene>
    <name evidence="2" type="ORF">SHERM_18415</name>
</gene>
<proteinExistence type="predicted"/>
<comment type="caution">
    <text evidence="2">The sequence shown here is derived from an EMBL/GenBank/DDBJ whole genome shotgun (WGS) entry which is preliminary data.</text>
</comment>
<feature type="compositionally biased region" description="Basic and acidic residues" evidence="1">
    <location>
        <begin position="173"/>
        <end position="235"/>
    </location>
</feature>
<feature type="compositionally biased region" description="Basic and acidic residues" evidence="1">
    <location>
        <begin position="103"/>
        <end position="166"/>
    </location>
</feature>
<dbReference type="PANTHER" id="PTHR34837">
    <property type="entry name" value="OS05G0595500 PROTEIN"/>
    <property type="match status" value="1"/>
</dbReference>
<feature type="compositionally biased region" description="Basic and acidic residues" evidence="1">
    <location>
        <begin position="264"/>
        <end position="274"/>
    </location>
</feature>
<feature type="compositionally biased region" description="Basic and acidic residues" evidence="1">
    <location>
        <begin position="338"/>
        <end position="520"/>
    </location>
</feature>
<feature type="region of interest" description="Disordered" evidence="1">
    <location>
        <begin position="1"/>
        <end position="326"/>
    </location>
</feature>
<feature type="compositionally biased region" description="Basic and acidic residues" evidence="1">
    <location>
        <begin position="702"/>
        <end position="714"/>
    </location>
</feature>
<protein>
    <submittedName>
        <fullName evidence="2">Uncharacterized protein</fullName>
    </submittedName>
</protein>